<keyword evidence="2" id="KW-1185">Reference proteome</keyword>
<proteinExistence type="predicted"/>
<dbReference type="AlphaFoldDB" id="A0A2S5RA89"/>
<dbReference type="RefSeq" id="WP_104206540.1">
    <property type="nucleotide sequence ID" value="NZ_PHHC01000078.1"/>
</dbReference>
<name>A0A2S5RA89_9PROT</name>
<comment type="caution">
    <text evidence="1">The sequence shown here is derived from an EMBL/GenBank/DDBJ whole genome shotgun (WGS) entry which is preliminary data.</text>
</comment>
<evidence type="ECO:0000313" key="1">
    <source>
        <dbReference type="EMBL" id="PPE04246.1"/>
    </source>
</evidence>
<dbReference type="Proteomes" id="UP000239425">
    <property type="component" value="Unassembled WGS sequence"/>
</dbReference>
<evidence type="ECO:0000313" key="2">
    <source>
        <dbReference type="Proteomes" id="UP000239425"/>
    </source>
</evidence>
<reference evidence="1 2" key="1">
    <citation type="submission" date="2017-11" db="EMBL/GenBank/DDBJ databases">
        <title>Comparative genomic analysis of Holospora spp., intranuclear symbionts of paramecia.</title>
        <authorList>
            <person name="Garushyants S.K."/>
            <person name="Beliavskaya A."/>
            <person name="Malko D.B."/>
            <person name="Logacheva M.D."/>
            <person name="Rautian M.S."/>
            <person name="Gelfand M.S."/>
        </authorList>
    </citation>
    <scope>NUCLEOTIDE SEQUENCE [LARGE SCALE GENOMIC DNA]</scope>
    <source>
        <strain evidence="2">02AZ16</strain>
    </source>
</reference>
<gene>
    <name evidence="1" type="ORF">HCUR_00437</name>
</gene>
<accession>A0A2S5RA89</accession>
<sequence>MCFGYKALHQEQQIPVSAERVAGFAEKIFRLQKIEGFSISDKESFWFRLGRHNDYEIVLKQYAEAMNEQFPEVNLLDYFEEFKTIKGNCNYFHRNWSIIQRVKRAQISLTRVMLPENDWTKNAEHFLKNPLRRTNVEKEELSELNKKFWDGSSFKDPTILSSNLKNMYRSHSFCSDIRALEAHTQLVEKDFKISVKEQLKLFNAVVCKAVVKEFRIPVGVMKDFDYRKYDLEKMNFEKYSDDLFLKCYTDLKSLVFSESLPSENKISNKIRSMIKTRLNNIFETFG</sequence>
<dbReference type="EMBL" id="PHHC01000078">
    <property type="protein sequence ID" value="PPE04246.1"/>
    <property type="molecule type" value="Genomic_DNA"/>
</dbReference>
<protein>
    <submittedName>
        <fullName evidence="1">Uncharacterized protein</fullName>
    </submittedName>
</protein>
<organism evidence="1 2">
    <name type="scientific">Holospora curviuscula</name>
    <dbReference type="NCBI Taxonomy" id="1082868"/>
    <lineage>
        <taxon>Bacteria</taxon>
        <taxon>Pseudomonadati</taxon>
        <taxon>Pseudomonadota</taxon>
        <taxon>Alphaproteobacteria</taxon>
        <taxon>Holosporales</taxon>
        <taxon>Holosporaceae</taxon>
        <taxon>Holospora</taxon>
    </lineage>
</organism>